<proteinExistence type="predicted"/>
<name>A0A0L8FPA4_OCTBM</name>
<reference evidence="1" key="1">
    <citation type="submission" date="2015-07" db="EMBL/GenBank/DDBJ databases">
        <title>MeaNS - Measles Nucleotide Surveillance Program.</title>
        <authorList>
            <person name="Tran T."/>
            <person name="Druce J."/>
        </authorList>
    </citation>
    <scope>NUCLEOTIDE SEQUENCE</scope>
    <source>
        <strain evidence="1">UCB-OBI-ISO-001</strain>
        <tissue evidence="1">Gonad</tissue>
    </source>
</reference>
<evidence type="ECO:0000313" key="1">
    <source>
        <dbReference type="EMBL" id="KOF66519.1"/>
    </source>
</evidence>
<organism evidence="1">
    <name type="scientific">Octopus bimaculoides</name>
    <name type="common">California two-spotted octopus</name>
    <dbReference type="NCBI Taxonomy" id="37653"/>
    <lineage>
        <taxon>Eukaryota</taxon>
        <taxon>Metazoa</taxon>
        <taxon>Spiralia</taxon>
        <taxon>Lophotrochozoa</taxon>
        <taxon>Mollusca</taxon>
        <taxon>Cephalopoda</taxon>
        <taxon>Coleoidea</taxon>
        <taxon>Octopodiformes</taxon>
        <taxon>Octopoda</taxon>
        <taxon>Incirrata</taxon>
        <taxon>Octopodidae</taxon>
        <taxon>Octopus</taxon>
    </lineage>
</organism>
<accession>A0A0L8FPA4</accession>
<sequence length="84" mass="9504">MAMGVPNVNRSWLNDGFLVVVSLPDGGQLVTYTKTTTTTTTSLCFGEEVKNKTCFKTYIQGVVRKVKIHRVLKIRIWMGCRTKH</sequence>
<dbReference type="EMBL" id="KQ427981">
    <property type="protein sequence ID" value="KOF66519.1"/>
    <property type="molecule type" value="Genomic_DNA"/>
</dbReference>
<protein>
    <submittedName>
        <fullName evidence="1">Uncharacterized protein</fullName>
    </submittedName>
</protein>
<dbReference type="AlphaFoldDB" id="A0A0L8FPA4"/>
<gene>
    <name evidence="1" type="ORF">OCBIM_22012039mg</name>
</gene>